<feature type="binding site" evidence="3">
    <location>
        <begin position="126"/>
        <end position="129"/>
    </location>
    <ligand>
        <name>GTP</name>
        <dbReference type="ChEBI" id="CHEBI:37565"/>
    </ligand>
</feature>
<dbReference type="InterPro" id="IPR031157">
    <property type="entry name" value="G_TR_CS"/>
</dbReference>
<dbReference type="SMART" id="SM00838">
    <property type="entry name" value="EFG_C"/>
    <property type="match status" value="1"/>
</dbReference>
<dbReference type="InterPro" id="IPR009000">
    <property type="entry name" value="Transl_B-barrel_sf"/>
</dbReference>
<dbReference type="InterPro" id="IPR000640">
    <property type="entry name" value="EFG_V-like"/>
</dbReference>
<dbReference type="PANTHER" id="PTHR42908">
    <property type="entry name" value="TRANSLATION ELONGATION FACTOR-RELATED"/>
    <property type="match status" value="1"/>
</dbReference>
<dbReference type="Gene3D" id="3.30.70.870">
    <property type="entry name" value="Elongation Factor G (Translational Gtpase), domain 3"/>
    <property type="match status" value="1"/>
</dbReference>
<dbReference type="Gene3D" id="3.30.70.240">
    <property type="match status" value="1"/>
</dbReference>
<dbReference type="Gene3D" id="3.40.50.300">
    <property type="entry name" value="P-loop containing nucleotide triphosphate hydrolases"/>
    <property type="match status" value="1"/>
</dbReference>
<dbReference type="Pfam" id="PF00009">
    <property type="entry name" value="GTP_EFTU"/>
    <property type="match status" value="1"/>
</dbReference>
<keyword evidence="2 3" id="KW-0342">GTP-binding</keyword>
<dbReference type="Gene3D" id="2.40.30.10">
    <property type="entry name" value="Translation factors"/>
    <property type="match status" value="1"/>
</dbReference>
<keyword evidence="1 3" id="KW-0547">Nucleotide-binding</keyword>
<dbReference type="CDD" id="cd01891">
    <property type="entry name" value="TypA_BipA"/>
    <property type="match status" value="1"/>
</dbReference>
<dbReference type="HAMAP" id="MF_00849">
    <property type="entry name" value="BipA"/>
    <property type="match status" value="1"/>
</dbReference>
<dbReference type="Pfam" id="PF21018">
    <property type="entry name" value="BipA_C"/>
    <property type="match status" value="1"/>
</dbReference>
<evidence type="ECO:0000313" key="6">
    <source>
        <dbReference type="Proteomes" id="UP001385499"/>
    </source>
</evidence>
<dbReference type="InterPro" id="IPR005225">
    <property type="entry name" value="Small_GTP-bd"/>
</dbReference>
<accession>A0ABU8TNU1</accession>
<dbReference type="CDD" id="cd16263">
    <property type="entry name" value="BipA_III"/>
    <property type="match status" value="1"/>
</dbReference>
<dbReference type="CDD" id="cd03691">
    <property type="entry name" value="BipA_TypA_II"/>
    <property type="match status" value="1"/>
</dbReference>
<dbReference type="Gene3D" id="2.40.50.250">
    <property type="entry name" value="bipa protein"/>
    <property type="match status" value="1"/>
</dbReference>
<dbReference type="InterPro" id="IPR004161">
    <property type="entry name" value="EFTu-like_2"/>
</dbReference>
<evidence type="ECO:0000259" key="4">
    <source>
        <dbReference type="PROSITE" id="PS51722"/>
    </source>
</evidence>
<dbReference type="InterPro" id="IPR035647">
    <property type="entry name" value="EFG_III/V"/>
</dbReference>
<dbReference type="InterPro" id="IPR035651">
    <property type="entry name" value="BipA_V"/>
</dbReference>
<dbReference type="Pfam" id="PF00679">
    <property type="entry name" value="EFG_C"/>
    <property type="match status" value="1"/>
</dbReference>
<evidence type="ECO:0000256" key="2">
    <source>
        <dbReference type="ARBA" id="ARBA00023134"/>
    </source>
</evidence>
<dbReference type="PANTHER" id="PTHR42908:SF8">
    <property type="entry name" value="TR-TYPE G DOMAIN-CONTAINING PROTEIN"/>
    <property type="match status" value="1"/>
</dbReference>
<dbReference type="InterPro" id="IPR006298">
    <property type="entry name" value="BipA"/>
</dbReference>
<dbReference type="RefSeq" id="WP_340276056.1">
    <property type="nucleotide sequence ID" value="NZ_JBAKIA010000013.1"/>
</dbReference>
<keyword evidence="6" id="KW-1185">Reference proteome</keyword>
<comment type="catalytic activity">
    <reaction evidence="3">
        <text>GTP + H2O = GDP + phosphate + H(+)</text>
        <dbReference type="Rhea" id="RHEA:19669"/>
        <dbReference type="ChEBI" id="CHEBI:15377"/>
        <dbReference type="ChEBI" id="CHEBI:15378"/>
        <dbReference type="ChEBI" id="CHEBI:37565"/>
        <dbReference type="ChEBI" id="CHEBI:43474"/>
        <dbReference type="ChEBI" id="CHEBI:58189"/>
    </reaction>
</comment>
<proteinExistence type="inferred from homology"/>
<dbReference type="InterPro" id="IPR027417">
    <property type="entry name" value="P-loop_NTPase"/>
</dbReference>
<protein>
    <recommendedName>
        <fullName evidence="3">Large ribosomal subunit assembly factor BipA</fullName>
        <ecNumber evidence="3">3.6.5.-</ecNumber>
    </recommendedName>
    <alternativeName>
        <fullName evidence="3">GTP-binding protein BipA</fullName>
    </alternativeName>
</protein>
<feature type="domain" description="Tr-type G" evidence="4">
    <location>
        <begin position="1"/>
        <end position="196"/>
    </location>
</feature>
<dbReference type="SUPFAM" id="SSF50447">
    <property type="entry name" value="Translation proteins"/>
    <property type="match status" value="1"/>
</dbReference>
<keyword evidence="3" id="KW-0963">Cytoplasm</keyword>
<dbReference type="SUPFAM" id="SSF52540">
    <property type="entry name" value="P-loop containing nucleoside triphosphate hydrolases"/>
    <property type="match status" value="1"/>
</dbReference>
<reference evidence="5 6" key="1">
    <citation type="submission" date="2024-02" db="EMBL/GenBank/DDBJ databases">
        <title>Roseibium algae sp. nov., isolated from marine alga (Grateloupia sp.), showing potential in myo-inositol conversion.</title>
        <authorList>
            <person name="Wang Y."/>
        </authorList>
    </citation>
    <scope>NUCLEOTIDE SEQUENCE [LARGE SCALE GENOMIC DNA]</scope>
    <source>
        <strain evidence="5 6">H3510</strain>
    </source>
</reference>
<dbReference type="NCBIfam" id="TIGR01394">
    <property type="entry name" value="TypA_BipA"/>
    <property type="match status" value="1"/>
</dbReference>
<dbReference type="InterPro" id="IPR047043">
    <property type="entry name" value="BipA_III"/>
</dbReference>
<keyword evidence="3" id="KW-0690">Ribosome biogenesis</keyword>
<dbReference type="NCBIfam" id="TIGR00231">
    <property type="entry name" value="small_GTP"/>
    <property type="match status" value="1"/>
</dbReference>
<dbReference type="EC" id="3.6.5.-" evidence="3"/>
<dbReference type="EMBL" id="JBAKIA010000013">
    <property type="protein sequence ID" value="MEJ8475810.1"/>
    <property type="molecule type" value="Genomic_DNA"/>
</dbReference>
<comment type="caution">
    <text evidence="5">The sequence shown here is derived from an EMBL/GenBank/DDBJ whole genome shotgun (WGS) entry which is preliminary data.</text>
</comment>
<dbReference type="Pfam" id="PF03144">
    <property type="entry name" value="GTP_EFTU_D2"/>
    <property type="match status" value="1"/>
</dbReference>
<dbReference type="InterPro" id="IPR047042">
    <property type="entry name" value="BipA_II"/>
</dbReference>
<sequence>MNLRNIAIIAHVDHGKTTLIDVLLKQSGAFRENQRTEERMMDSNDIERERGITILAKVTSLVWKDTRINIVDTPGHADFGGEVERILHMVDGVILLVDAAEGPMPQTKFVLGKALKLGLKPIVAINKIDKPEQRADEVLDEVFDLFASLDANEEQLDFSVLYGSAKQEWMALEPEGPQDNMDPLLDMVIEKVEEPTSEEGSFKMLATTIQSDPFLGRILTGRIAAGTATPNMAVKALSRDGKTVETGRISKIQAFRGLERTAIEQGDAGDIISIAGLTKATVADTICATDVTIPIQAQPIDPPTLSMTFRVNNSPLAGNEGSKVQSRVIRERLMKEAEGNVALKIEETAEPDAFIVSGRGELLLAILIENMRREGFELGVGRPRVVFQKDDDGKLLEPIEEVIIDVDDEFSGAVVQKLQERKADLLEMRASGGGRSRLVFLAPTRGLIGYQAELMSDTRGSAIFNRLFHGYAPHKGQIQGRHTGVLLSNGDGEAVAFALYNLEDRGPMMIEPGTKVYQGMIVGEHTRGNDLEVNVLKGKQLTNMRSSGKDDAVKLTTPIRLSLEAALSYIADDELVEVTPESIRLRKFLLDPNDRKRVSRAANKGAVAG</sequence>
<name>A0ABU8TNU1_9HYPH</name>
<comment type="similarity">
    <text evidence="3">Belongs to the TRAFAC class translation factor GTPase superfamily. Classic translation factor GTPase family. BipA subfamily.</text>
</comment>
<comment type="subunit">
    <text evidence="3">Monomer.</text>
</comment>
<dbReference type="InterPro" id="IPR048876">
    <property type="entry name" value="BipA_C"/>
</dbReference>
<dbReference type="InterPro" id="IPR047041">
    <property type="entry name" value="BipA_GTP-bd_dom"/>
</dbReference>
<dbReference type="PROSITE" id="PS51722">
    <property type="entry name" value="G_TR_2"/>
    <property type="match status" value="1"/>
</dbReference>
<dbReference type="PROSITE" id="PS00301">
    <property type="entry name" value="G_TR_1"/>
    <property type="match status" value="1"/>
</dbReference>
<keyword evidence="3" id="KW-0694">RNA-binding</keyword>
<dbReference type="CDD" id="cd03710">
    <property type="entry name" value="BipA_TypA_C"/>
    <property type="match status" value="1"/>
</dbReference>
<dbReference type="InterPro" id="IPR000795">
    <property type="entry name" value="T_Tr_GTP-bd_dom"/>
</dbReference>
<keyword evidence="3" id="KW-0820">tRNA-binding</keyword>
<dbReference type="Proteomes" id="UP001385499">
    <property type="component" value="Unassembled WGS sequence"/>
</dbReference>
<keyword evidence="3" id="KW-0378">Hydrolase</keyword>
<evidence type="ECO:0000256" key="3">
    <source>
        <dbReference type="HAMAP-Rule" id="MF_00849"/>
    </source>
</evidence>
<evidence type="ECO:0000313" key="5">
    <source>
        <dbReference type="EMBL" id="MEJ8475810.1"/>
    </source>
</evidence>
<gene>
    <name evidence="5" type="primary">typA</name>
    <name evidence="3" type="synonym">bipA</name>
    <name evidence="5" type="ORF">V6575_17085</name>
</gene>
<organism evidence="5 6">
    <name type="scientific">Roseibium algae</name>
    <dbReference type="NCBI Taxonomy" id="3123038"/>
    <lineage>
        <taxon>Bacteria</taxon>
        <taxon>Pseudomonadati</taxon>
        <taxon>Pseudomonadota</taxon>
        <taxon>Alphaproteobacteria</taxon>
        <taxon>Hyphomicrobiales</taxon>
        <taxon>Stappiaceae</taxon>
        <taxon>Roseibium</taxon>
    </lineage>
</organism>
<comment type="subcellular location">
    <subcellularLocation>
        <location evidence="3">Cytoplasm</location>
    </subcellularLocation>
    <text evidence="3">Binds to ribosomes.</text>
</comment>
<keyword evidence="3" id="KW-0699">rRNA-binding</keyword>
<feature type="binding site" evidence="3">
    <location>
        <begin position="13"/>
        <end position="18"/>
    </location>
    <ligand>
        <name>GTP</name>
        <dbReference type="ChEBI" id="CHEBI:37565"/>
    </ligand>
</feature>
<dbReference type="PRINTS" id="PR00315">
    <property type="entry name" value="ELONGATNFCT"/>
</dbReference>
<dbReference type="InterPro" id="IPR042116">
    <property type="entry name" value="TypA/BipA_C"/>
</dbReference>
<dbReference type="SUPFAM" id="SSF54980">
    <property type="entry name" value="EF-G C-terminal domain-like"/>
    <property type="match status" value="2"/>
</dbReference>
<evidence type="ECO:0000256" key="1">
    <source>
        <dbReference type="ARBA" id="ARBA00022741"/>
    </source>
</evidence>
<comment type="function">
    <text evidence="3">A 50S ribosomal subunit assembly protein with GTPase activity, required for 50S subunit assembly at low temperatures, may also play a role in translation. Binds GTP and analogs. Binds the 70S ribosome between the 30S and 50S subunits, in a similar position as ribosome-bound EF-G; it contacts a number of ribosomal proteins, both rRNAs and the A-site tRNA.</text>
</comment>